<organismHost>
    <name type="scientific">Homo sapiens</name>
    <name type="common">Human</name>
    <dbReference type="NCBI Taxonomy" id="9606"/>
</organismHost>
<dbReference type="EMBL" id="S80172">
    <property type="protein sequence ID" value="AAB47856.2"/>
    <property type="molecule type" value="Genomic_DNA"/>
</dbReference>
<keyword evidence="1" id="KW-0945">Host-virus interaction</keyword>
<protein>
    <recommendedName>
        <fullName evidence="1">Protein X</fullName>
    </recommendedName>
    <alternativeName>
        <fullName evidence="1">HBx</fullName>
    </alternativeName>
    <alternativeName>
        <fullName evidence="1">Peptide X</fullName>
    </alternativeName>
    <alternativeName>
        <fullName evidence="1">pX</fullName>
    </alternativeName>
</protein>
<keyword evidence="1" id="KW-1048">Host nucleus</keyword>
<name>P89077_HBV</name>
<reference evidence="3" key="1">
    <citation type="journal article" date="1995" name="J. Infect. Dis.">
        <title>X gene and precore region mutations in the hepatitis B virus genome in persons positive for antibody to hepatitis B e antigen: comparison between asymptomatic "healthy" carriers and patients with severe chronic active hepatitis.</title>
        <authorList>
            <person name="Fukuda R."/>
            <person name="Nguyen X.T."/>
            <person name="Ishimura N."/>
            <person name="Ishihara S."/>
            <person name="Chowdhury A."/>
            <person name="Kohge N."/>
            <person name="Akagi S."/>
            <person name="Watanabe M."/>
            <person name="Fukumoto S."/>
        </authorList>
    </citation>
    <scope>NUCLEOTIDE SEQUENCE</scope>
</reference>
<keyword evidence="1" id="KW-1045">Host mitochondrion</keyword>
<comment type="similarity">
    <text evidence="1">Belongs to the orthohepadnavirus protein X family.</text>
</comment>
<organism evidence="3">
    <name type="scientific">Hepatitis B virus</name>
    <name type="common">HBV</name>
    <dbReference type="NCBI Taxonomy" id="10407"/>
    <lineage>
        <taxon>Viruses</taxon>
        <taxon>Riboviria</taxon>
        <taxon>Pararnavirae</taxon>
        <taxon>Artverviricota</taxon>
        <taxon>Revtraviricetes</taxon>
        <taxon>Blubervirales</taxon>
        <taxon>Hepadnaviridae</taxon>
        <taxon>Orthohepadnavirus</taxon>
        <taxon>Orthohepadnavirus hominoidei</taxon>
    </lineage>
</organism>
<feature type="compositionally biased region" description="Polar residues" evidence="2">
    <location>
        <begin position="37"/>
        <end position="46"/>
    </location>
</feature>
<proteinExistence type="inferred from homology"/>
<keyword evidence="1" id="KW-1035">Host cytoplasm</keyword>
<dbReference type="InterPro" id="IPR000236">
    <property type="entry name" value="Transactivation_prot_X"/>
</dbReference>
<dbReference type="GO" id="GO:0019079">
    <property type="term" value="P:viral genome replication"/>
    <property type="evidence" value="ECO:0007669"/>
    <property type="project" value="InterPro"/>
</dbReference>
<dbReference type="GO" id="GO:0042025">
    <property type="term" value="C:host cell nucleus"/>
    <property type="evidence" value="ECO:0007669"/>
    <property type="project" value="UniProtKB-SubCell"/>
</dbReference>
<comment type="function">
    <text evidence="1">Multifunctional protein that may modulate protein degradation pathways, apoptosis, transcription, signal transduction, cell cycle progress, and genetic stability by directly or indirectly interacting with host factors.</text>
</comment>
<sequence length="81" mass="8708">MAARMCCQLDPARDVLCLRPVGAESRGRPVSGRLGSTVPSHSAVQPTTGRTSLYAVSPSVPSHLPDRVHFASPLQYAWRPP</sequence>
<dbReference type="Pfam" id="PF00739">
    <property type="entry name" value="X"/>
    <property type="match status" value="1"/>
</dbReference>
<evidence type="ECO:0000313" key="3">
    <source>
        <dbReference type="EMBL" id="AAB47856.2"/>
    </source>
</evidence>
<dbReference type="GO" id="GO:0046872">
    <property type="term" value="F:metal ion binding"/>
    <property type="evidence" value="ECO:0007669"/>
    <property type="project" value="UniProtKB-KW"/>
</dbReference>
<comment type="subunit">
    <text evidence="1">May form homodimer.</text>
</comment>
<comment type="subcellular location">
    <subcellularLocation>
        <location evidence="1">Host cytoplasm</location>
    </subcellularLocation>
    <subcellularLocation>
        <location evidence="1">Host nucleus</location>
    </subcellularLocation>
    <subcellularLocation>
        <location evidence="1">Host mitochondrion</location>
    </subcellularLocation>
</comment>
<feature type="region of interest" description="Disordered" evidence="2">
    <location>
        <begin position="26"/>
        <end position="46"/>
    </location>
</feature>
<dbReference type="GO" id="GO:0033650">
    <property type="term" value="C:host cell mitochondrion"/>
    <property type="evidence" value="ECO:0007669"/>
    <property type="project" value="UniProtKB-SubCell"/>
</dbReference>
<evidence type="ECO:0000256" key="1">
    <source>
        <dbReference type="RuleBase" id="RU361181"/>
    </source>
</evidence>
<gene>
    <name evidence="1" type="primary">X</name>
</gene>
<dbReference type="GO" id="GO:0004523">
    <property type="term" value="F:RNA-DNA hybrid ribonuclease activity"/>
    <property type="evidence" value="ECO:0007669"/>
    <property type="project" value="InterPro"/>
</dbReference>
<accession>P89077</accession>
<evidence type="ECO:0000256" key="2">
    <source>
        <dbReference type="SAM" id="MobiDB-lite"/>
    </source>
</evidence>
<dbReference type="GO" id="GO:0003677">
    <property type="term" value="F:DNA binding"/>
    <property type="evidence" value="ECO:0007669"/>
    <property type="project" value="UniProtKB-KW"/>
</dbReference>
<organismHost>
    <name type="scientific">Pan troglodytes</name>
    <name type="common">Chimpanzee</name>
    <dbReference type="NCBI Taxonomy" id="9598"/>
</organismHost>
<feature type="non-terminal residue" evidence="3">
    <location>
        <position position="1"/>
    </location>
</feature>